<evidence type="ECO:0000313" key="1">
    <source>
        <dbReference type="EMBL" id="KAK2568150.1"/>
    </source>
</evidence>
<name>A0AAD9QW06_ACRCE</name>
<evidence type="ECO:0000313" key="2">
    <source>
        <dbReference type="Proteomes" id="UP001249851"/>
    </source>
</evidence>
<dbReference type="EMBL" id="JARQWQ010000012">
    <property type="protein sequence ID" value="KAK2568150.1"/>
    <property type="molecule type" value="Genomic_DNA"/>
</dbReference>
<dbReference type="Proteomes" id="UP001249851">
    <property type="component" value="Unassembled WGS sequence"/>
</dbReference>
<protein>
    <submittedName>
        <fullName evidence="1">Uncharacterized protein</fullName>
    </submittedName>
</protein>
<organism evidence="1 2">
    <name type="scientific">Acropora cervicornis</name>
    <name type="common">Staghorn coral</name>
    <dbReference type="NCBI Taxonomy" id="6130"/>
    <lineage>
        <taxon>Eukaryota</taxon>
        <taxon>Metazoa</taxon>
        <taxon>Cnidaria</taxon>
        <taxon>Anthozoa</taxon>
        <taxon>Hexacorallia</taxon>
        <taxon>Scleractinia</taxon>
        <taxon>Astrocoeniina</taxon>
        <taxon>Acroporidae</taxon>
        <taxon>Acropora</taxon>
    </lineage>
</organism>
<gene>
    <name evidence="1" type="ORF">P5673_007135</name>
</gene>
<comment type="caution">
    <text evidence="1">The sequence shown here is derived from an EMBL/GenBank/DDBJ whole genome shotgun (WGS) entry which is preliminary data.</text>
</comment>
<reference evidence="1" key="1">
    <citation type="journal article" date="2023" name="G3 (Bethesda)">
        <title>Whole genome assembly and annotation of the endangered Caribbean coral Acropora cervicornis.</title>
        <authorList>
            <person name="Selwyn J.D."/>
            <person name="Vollmer S.V."/>
        </authorList>
    </citation>
    <scope>NUCLEOTIDE SEQUENCE</scope>
    <source>
        <strain evidence="1">K2</strain>
    </source>
</reference>
<accession>A0AAD9QW06</accession>
<sequence>MNFCISSLYDEYYKESIDNIVLFCFLLSHKVQGVLHVMSTDLFLHTNMVQEPTLIMLRYFHLWMKSSDPCFGMEYVPKNPILN</sequence>
<dbReference type="AlphaFoldDB" id="A0AAD9QW06"/>
<keyword evidence="2" id="KW-1185">Reference proteome</keyword>
<reference evidence="1" key="2">
    <citation type="journal article" date="2023" name="Science">
        <title>Genomic signatures of disease resistance in endangered staghorn corals.</title>
        <authorList>
            <person name="Vollmer S.V."/>
            <person name="Selwyn J.D."/>
            <person name="Despard B.A."/>
            <person name="Roesel C.L."/>
        </authorList>
    </citation>
    <scope>NUCLEOTIDE SEQUENCE</scope>
    <source>
        <strain evidence="1">K2</strain>
    </source>
</reference>
<proteinExistence type="predicted"/>